<evidence type="ECO:0000313" key="2">
    <source>
        <dbReference type="EMBL" id="KAK7018815.1"/>
    </source>
</evidence>
<comment type="caution">
    <text evidence="2">The sequence shown here is derived from an EMBL/GenBank/DDBJ whole genome shotgun (WGS) entry which is preliminary data.</text>
</comment>
<reference evidence="2 4" key="1">
    <citation type="submission" date="2024-01" db="EMBL/GenBank/DDBJ databases">
        <title>A draft genome for a cacao thread blight-causing isolate of Paramarasmius palmivorus.</title>
        <authorList>
            <person name="Baruah I.K."/>
            <person name="Bukari Y."/>
            <person name="Amoako-Attah I."/>
            <person name="Meinhardt L.W."/>
            <person name="Bailey B.A."/>
            <person name="Cohen S.P."/>
        </authorList>
    </citation>
    <scope>NUCLEOTIDE SEQUENCE [LARGE SCALE GENOMIC DNA]</scope>
    <source>
        <strain evidence="2 4">GH-12</strain>
    </source>
</reference>
<evidence type="ECO:0000313" key="4">
    <source>
        <dbReference type="Proteomes" id="UP001383192"/>
    </source>
</evidence>
<organism evidence="2 4">
    <name type="scientific">Paramarasmius palmivorus</name>
    <dbReference type="NCBI Taxonomy" id="297713"/>
    <lineage>
        <taxon>Eukaryota</taxon>
        <taxon>Fungi</taxon>
        <taxon>Dikarya</taxon>
        <taxon>Basidiomycota</taxon>
        <taxon>Agaricomycotina</taxon>
        <taxon>Agaricomycetes</taxon>
        <taxon>Agaricomycetidae</taxon>
        <taxon>Agaricales</taxon>
        <taxon>Marasmiineae</taxon>
        <taxon>Marasmiaceae</taxon>
        <taxon>Paramarasmius</taxon>
    </lineage>
</organism>
<accession>A0AAW0AYY6</accession>
<feature type="region of interest" description="Disordered" evidence="1">
    <location>
        <begin position="35"/>
        <end position="169"/>
    </location>
</feature>
<feature type="compositionally biased region" description="Pro residues" evidence="1">
    <location>
        <begin position="125"/>
        <end position="140"/>
    </location>
</feature>
<dbReference type="AlphaFoldDB" id="A0AAW0AYY6"/>
<dbReference type="Gene3D" id="3.60.130.30">
    <property type="match status" value="1"/>
</dbReference>
<dbReference type="EMBL" id="JAYKXP010000175">
    <property type="protein sequence ID" value="KAK7021107.1"/>
    <property type="molecule type" value="Genomic_DNA"/>
</dbReference>
<protein>
    <submittedName>
        <fullName evidence="2">Uncharacterized protein</fullName>
    </submittedName>
</protein>
<evidence type="ECO:0000256" key="1">
    <source>
        <dbReference type="SAM" id="MobiDB-lite"/>
    </source>
</evidence>
<sequence length="510" mass="56312">MSSNLTPRYLASQTGFPQPVFPVSASPSFKLASTLKEASKREGPPITLEEDLGPEPVSNELWTELFGGELSDLSDQSDNESSDNSTGVSHPGRVRPRRARLILDCVEIPRKRQKRTSTSHARSPPESPSPSPSPPPPPLPSQSCTTVAECPAPRQSWKNSKRREKRKEVKLQLGAKRRFVTRPGALRSVLGSASPLSVGFLAEDMAAAKGAHTGKMGSKKGDGRQHFSLKQLLSEGFKHVQWDEPRVRLWTAKDASSLLCVAGQDVQEGQSAPFGAQQDRDHRRGGFPAFNVGCAMGMGSSEPVALNTGSMGTVLARLIGHEGVRRMASYHNAAFSLWAPRLYAKYEETIEAVYRRNPNLPRNFSDSVFSAATFNFGGQVWTYKHRDFFNWAFGWCFITALGRFDPSRSGQMILWELKLVVDFPHAATIAIPSAVITHGNTPVAGGDQRVSFTQYSAGPIFRWVENGFRTERQFEEEDPAAFSDMIARKPMAYKERLPLYSTLDELTQGL</sequence>
<name>A0AAW0AYY6_9AGAR</name>
<dbReference type="Proteomes" id="UP001383192">
    <property type="component" value="Unassembled WGS sequence"/>
</dbReference>
<gene>
    <name evidence="3" type="ORF">VNI00_017510</name>
    <name evidence="2" type="ORF">VNI00_018206</name>
</gene>
<dbReference type="EMBL" id="JAYKXP010000217">
    <property type="protein sequence ID" value="KAK7018815.1"/>
    <property type="molecule type" value="Genomic_DNA"/>
</dbReference>
<evidence type="ECO:0000313" key="3">
    <source>
        <dbReference type="EMBL" id="KAK7021107.1"/>
    </source>
</evidence>
<proteinExistence type="predicted"/>
<keyword evidence="4" id="KW-1185">Reference proteome</keyword>